<protein>
    <submittedName>
        <fullName evidence="4">Phosphate signaling complex protein PhoU</fullName>
    </submittedName>
</protein>
<dbReference type="InterPro" id="IPR038078">
    <property type="entry name" value="PhoU-like_sf"/>
</dbReference>
<accession>A0ABN2ICZ2</accession>
<gene>
    <name evidence="4" type="primary">phoU_1</name>
    <name evidence="4" type="ORF">GCM10009831_09790</name>
</gene>
<evidence type="ECO:0000313" key="4">
    <source>
        <dbReference type="EMBL" id="GAA1702672.1"/>
    </source>
</evidence>
<dbReference type="Proteomes" id="UP001500383">
    <property type="component" value="Unassembled WGS sequence"/>
</dbReference>
<dbReference type="SUPFAM" id="SSF109755">
    <property type="entry name" value="PhoU-like"/>
    <property type="match status" value="1"/>
</dbReference>
<feature type="region of interest" description="Disordered" evidence="2">
    <location>
        <begin position="221"/>
        <end position="273"/>
    </location>
</feature>
<feature type="domain" description="PhoU" evidence="3">
    <location>
        <begin position="21"/>
        <end position="108"/>
    </location>
</feature>
<evidence type="ECO:0000313" key="5">
    <source>
        <dbReference type="Proteomes" id="UP001500383"/>
    </source>
</evidence>
<name>A0ABN2ICZ2_9ACTN</name>
<dbReference type="PANTHER" id="PTHR42930:SF3">
    <property type="entry name" value="PHOSPHATE-SPECIFIC TRANSPORT SYSTEM ACCESSORY PROTEIN PHOU"/>
    <property type="match status" value="1"/>
</dbReference>
<dbReference type="Pfam" id="PF01895">
    <property type="entry name" value="PhoU"/>
    <property type="match status" value="2"/>
</dbReference>
<keyword evidence="5" id="KW-1185">Reference proteome</keyword>
<evidence type="ECO:0000256" key="2">
    <source>
        <dbReference type="SAM" id="MobiDB-lite"/>
    </source>
</evidence>
<dbReference type="Gene3D" id="1.20.58.220">
    <property type="entry name" value="Phosphate transport system protein phou homolog 2, domain 2"/>
    <property type="match status" value="1"/>
</dbReference>
<feature type="domain" description="PhoU" evidence="3">
    <location>
        <begin position="126"/>
        <end position="208"/>
    </location>
</feature>
<evidence type="ECO:0000259" key="3">
    <source>
        <dbReference type="Pfam" id="PF01895"/>
    </source>
</evidence>
<reference evidence="4 5" key="1">
    <citation type="journal article" date="2019" name="Int. J. Syst. Evol. Microbiol.">
        <title>The Global Catalogue of Microorganisms (GCM) 10K type strain sequencing project: providing services to taxonomists for standard genome sequencing and annotation.</title>
        <authorList>
            <consortium name="The Broad Institute Genomics Platform"/>
            <consortium name="The Broad Institute Genome Sequencing Center for Infectious Disease"/>
            <person name="Wu L."/>
            <person name="Ma J."/>
        </authorList>
    </citation>
    <scope>NUCLEOTIDE SEQUENCE [LARGE SCALE GENOMIC DNA]</scope>
    <source>
        <strain evidence="4 5">JCM 16002</strain>
    </source>
</reference>
<keyword evidence="1" id="KW-0813">Transport</keyword>
<comment type="caution">
    <text evidence="4">The sequence shown here is derived from an EMBL/GenBank/DDBJ whole genome shotgun (WGS) entry which is preliminary data.</text>
</comment>
<keyword evidence="1" id="KW-0592">Phosphate transport</keyword>
<organism evidence="4 5">
    <name type="scientific">Dietzia cercidiphylli</name>
    <dbReference type="NCBI Taxonomy" id="498199"/>
    <lineage>
        <taxon>Bacteria</taxon>
        <taxon>Bacillati</taxon>
        <taxon>Actinomycetota</taxon>
        <taxon>Actinomycetes</taxon>
        <taxon>Mycobacteriales</taxon>
        <taxon>Dietziaceae</taxon>
        <taxon>Dietzia</taxon>
    </lineage>
</organism>
<dbReference type="EMBL" id="BAAAQG010000006">
    <property type="protein sequence ID" value="GAA1702672.1"/>
    <property type="molecule type" value="Genomic_DNA"/>
</dbReference>
<sequence>MLVHMRLVYSEELADLATSMARMCSLATDDMELATHALLQVDLVAAERVLQSSTEMSRLATENEERGFALLALQAPVARDLRQVVTSIQLVQDLTRMGTLAGHVAKIVRRRHPESVLPEPVNGYFAEMGRVAVSLGRSATEVLLNRDAEQAATLAQQDDAVDDLRRHLFTLLTVREWKWGVASAVDVTLLGRYYERFADHAVEVAQRVIFLATGEYATLAEDDPEHSSASNEELVRRFNETDRSLTHRVSGDDPGKSGSSHLSVGEDDTPVRR</sequence>
<feature type="compositionally biased region" description="Basic and acidic residues" evidence="2">
    <location>
        <begin position="233"/>
        <end position="255"/>
    </location>
</feature>
<dbReference type="NCBIfam" id="TIGR02135">
    <property type="entry name" value="phoU_full"/>
    <property type="match status" value="1"/>
</dbReference>
<proteinExistence type="predicted"/>
<dbReference type="InterPro" id="IPR026022">
    <property type="entry name" value="PhoU_dom"/>
</dbReference>
<dbReference type="PANTHER" id="PTHR42930">
    <property type="entry name" value="PHOSPHATE-SPECIFIC TRANSPORT SYSTEM ACCESSORY PROTEIN PHOU"/>
    <property type="match status" value="1"/>
</dbReference>
<evidence type="ECO:0000256" key="1">
    <source>
        <dbReference type="ARBA" id="ARBA00022592"/>
    </source>
</evidence>
<dbReference type="InterPro" id="IPR028366">
    <property type="entry name" value="PhoU"/>
</dbReference>